<reference evidence="3 4" key="1">
    <citation type="submission" date="2018-10" db="EMBL/GenBank/DDBJ databases">
        <title>A high-quality apple genome assembly.</title>
        <authorList>
            <person name="Hu J."/>
        </authorList>
    </citation>
    <scope>NUCLEOTIDE SEQUENCE [LARGE SCALE GENOMIC DNA]</scope>
    <source>
        <strain evidence="4">cv. HFTH1</strain>
        <tissue evidence="3">Young leaf</tissue>
    </source>
</reference>
<organism evidence="3 4">
    <name type="scientific">Malus domestica</name>
    <name type="common">Apple</name>
    <name type="synonym">Pyrus malus</name>
    <dbReference type="NCBI Taxonomy" id="3750"/>
    <lineage>
        <taxon>Eukaryota</taxon>
        <taxon>Viridiplantae</taxon>
        <taxon>Streptophyta</taxon>
        <taxon>Embryophyta</taxon>
        <taxon>Tracheophyta</taxon>
        <taxon>Spermatophyta</taxon>
        <taxon>Magnoliopsida</taxon>
        <taxon>eudicotyledons</taxon>
        <taxon>Gunneridae</taxon>
        <taxon>Pentapetalae</taxon>
        <taxon>rosids</taxon>
        <taxon>fabids</taxon>
        <taxon>Rosales</taxon>
        <taxon>Rosaceae</taxon>
        <taxon>Amygdaloideae</taxon>
        <taxon>Maleae</taxon>
        <taxon>Malus</taxon>
    </lineage>
</organism>
<proteinExistence type="predicted"/>
<dbReference type="EMBL" id="RDQH01000336">
    <property type="protein sequence ID" value="RXH86172.1"/>
    <property type="molecule type" value="Genomic_DNA"/>
</dbReference>
<evidence type="ECO:0000313" key="4">
    <source>
        <dbReference type="Proteomes" id="UP000290289"/>
    </source>
</evidence>
<dbReference type="AlphaFoldDB" id="A0A498IWL8"/>
<dbReference type="GO" id="GO:0016491">
    <property type="term" value="F:oxidoreductase activity"/>
    <property type="evidence" value="ECO:0007669"/>
    <property type="project" value="UniProtKB-KW"/>
</dbReference>
<evidence type="ECO:0000313" key="3">
    <source>
        <dbReference type="EMBL" id="RXH86172.1"/>
    </source>
</evidence>
<keyword evidence="1" id="KW-0560">Oxidoreductase</keyword>
<evidence type="ECO:0000256" key="1">
    <source>
        <dbReference type="ARBA" id="ARBA00023002"/>
    </source>
</evidence>
<evidence type="ECO:0000259" key="2">
    <source>
        <dbReference type="Pfam" id="PF02668"/>
    </source>
</evidence>
<dbReference type="STRING" id="3750.A0A498IWL8"/>
<feature type="domain" description="TauD/TfdA-like" evidence="2">
    <location>
        <begin position="441"/>
        <end position="740"/>
    </location>
</feature>
<dbReference type="PANTHER" id="PTHR10696">
    <property type="entry name" value="GAMMA-BUTYROBETAINE HYDROXYLASE-RELATED"/>
    <property type="match status" value="1"/>
</dbReference>
<dbReference type="Proteomes" id="UP000290289">
    <property type="component" value="Chromosome 10"/>
</dbReference>
<sequence>MAYCYCIGRGEVKIVMAMYGYDCIFIWDSVGNIFGVSRWLWLGGQSVAAARGSLELSHRLSSETQSMTLTMVEIPEQKLYDGNRFPAVTSPTPTPTSAPAAAAAATPRLTETIQANKQYIQDQLRKSGAVLFRGFPVNTASDFNDVVEAFGYEENPYVGTAPRTKIVGRVFTANEAPPDVKIPFHHEMALYPEYPSKLLFFCEVEPVSGGETPIVLSHIVYERMKNKHPQFVQKLEDHGLIYTKIIGHHDDPSSAIGRGWKATFATEDKNIVEQRVSKEGFRLEWLEDGGVKTIKGPILGIKCDSSTGQRKTWFNSIVIAYTEWKGDARNDPEKVVTFGDGSPLAADIIYDCQKILEVESVAIPWRKGDVLLLDNLAILHSRNPCTTPRRVLAALCKDGDSMALTMVEIPEQKLYDGNRFPAVISPTPTPAAAATPRLTETIQANKQYIQDQLLKSGTVLFRGFPVNTASDFNDVVEALGYEENPYVGTAPRTRIVGRVFTANEAPPDHKIPFHHEMVLVSVTLCFHFYVKLKAELGNKPSTVVSYEVSFQYPEFPSKLLFFCEIEPVSGGETPIVLSHIVYERMKDKHPQFVQKLEEHGLIYTKVLGQDYDPSSAMGRGWKSTFGTEDKNIADQRAAKLGYVLEWLDDGVKTIRGPIPGIKCDSSTRQRKVWFNNIMAVYLGWKDDARNSDPEKALAFGDGSPLAADVIYDCQKILEDESVAIPWRKGDVLLLDNMAVLLKSHIYSLLYFGYKSVTTVYVTNY</sequence>
<dbReference type="InterPro" id="IPR042098">
    <property type="entry name" value="TauD-like_sf"/>
</dbReference>
<name>A0A498IWL8_MALDO</name>
<gene>
    <name evidence="3" type="ORF">DVH24_017225</name>
</gene>
<keyword evidence="4" id="KW-1185">Reference proteome</keyword>
<protein>
    <recommendedName>
        <fullName evidence="2">TauD/TfdA-like domain-containing protein</fullName>
    </recommendedName>
</protein>
<dbReference type="Pfam" id="PF02668">
    <property type="entry name" value="TauD"/>
    <property type="match status" value="2"/>
</dbReference>
<comment type="caution">
    <text evidence="3">The sequence shown here is derived from an EMBL/GenBank/DDBJ whole genome shotgun (WGS) entry which is preliminary data.</text>
</comment>
<feature type="domain" description="TauD/TfdA-like" evidence="2">
    <location>
        <begin position="109"/>
        <end position="392"/>
    </location>
</feature>
<dbReference type="FunFam" id="3.60.130.10:FF:000006">
    <property type="entry name" value="Clavaminate synthase-like protein At3g21360"/>
    <property type="match status" value="1"/>
</dbReference>
<accession>A0A498IWL8</accession>
<dbReference type="PANTHER" id="PTHR10696:SF21">
    <property type="entry name" value="TAUD_TFDA-LIKE DOMAIN-CONTAINING PROTEIN"/>
    <property type="match status" value="1"/>
</dbReference>
<dbReference type="Gene3D" id="3.60.130.10">
    <property type="entry name" value="Clavaminate synthase-like"/>
    <property type="match status" value="3"/>
</dbReference>
<dbReference type="SUPFAM" id="SSF51197">
    <property type="entry name" value="Clavaminate synthase-like"/>
    <property type="match status" value="2"/>
</dbReference>
<dbReference type="InterPro" id="IPR003819">
    <property type="entry name" value="TauD/TfdA-like"/>
</dbReference>
<dbReference type="InterPro" id="IPR050411">
    <property type="entry name" value="AlphaKG_dependent_hydroxylases"/>
</dbReference>